<dbReference type="OrthoDB" id="9800184at2"/>
<proteinExistence type="predicted"/>
<dbReference type="PANTHER" id="PTHR43762">
    <property type="entry name" value="L-GULONOLACTONE OXIDASE"/>
    <property type="match status" value="1"/>
</dbReference>
<organism evidence="3 4">
    <name type="scientific">Microcella pacifica</name>
    <dbReference type="NCBI Taxonomy" id="2591847"/>
    <lineage>
        <taxon>Bacteria</taxon>
        <taxon>Bacillati</taxon>
        <taxon>Actinomycetota</taxon>
        <taxon>Actinomycetes</taxon>
        <taxon>Micrococcales</taxon>
        <taxon>Microbacteriaceae</taxon>
        <taxon>Microcella</taxon>
    </lineage>
</organism>
<accession>A0A9E5JMF2</accession>
<dbReference type="InterPro" id="IPR010031">
    <property type="entry name" value="FAD_lactone_oxidase-like"/>
</dbReference>
<feature type="domain" description="FAD-binding PCMH-type" evidence="2">
    <location>
        <begin position="8"/>
        <end position="178"/>
    </location>
</feature>
<dbReference type="Gene3D" id="1.10.45.10">
    <property type="entry name" value="Vanillyl-alcohol Oxidase, Chain A, domain 4"/>
    <property type="match status" value="1"/>
</dbReference>
<dbReference type="GO" id="GO:0080049">
    <property type="term" value="F:L-gulono-1,4-lactone dehydrogenase activity"/>
    <property type="evidence" value="ECO:0007669"/>
    <property type="project" value="TreeGrafter"/>
</dbReference>
<dbReference type="InterPro" id="IPR036318">
    <property type="entry name" value="FAD-bd_PCMH-like_sf"/>
</dbReference>
<evidence type="ECO:0000313" key="4">
    <source>
        <dbReference type="Proteomes" id="UP000818266"/>
    </source>
</evidence>
<sequence length="429" mass="47187">MRTWGRTATAVPVGVSRPTTIDGVVTVVRAAREHGLTVKAIGSAHSFTDIALTEGVLLDLAALSGIVRVDAERQRVTVLAGTALHALSPLLAAHGLALQNMGDIDRQTIAGATSTGTHGTGLGFRGLATQITAATLVTAHGQVLRVSEAEHPELLPAVQLGLGALGVLVEVELQCVPAFLLHAEERGEPFAVVDEFLDRAAAVDHFEAYWWPHTERLSTKSNTRLALETPYRPLGRLAEWWEDEFFGNGLHWLTCQLGLVAPPLTPGINRLAAALYGKRSYTAPSHEVFTSPRRVRFQEMEYAIPAEALAPAIREVKRLVEREGWRVSFPVELRVAAADDTWLSTAHGRQSAYIAVHRYWREDARPYFTAVEHIMRAHDGRPHWGKLHGRTAADLAPEYPRFGDFLAVRDRLDPDRVFANAYTRRVLGE</sequence>
<reference evidence="3 4" key="2">
    <citation type="submission" date="2020-03" db="EMBL/GenBank/DDBJ databases">
        <title>Chryseoglobus sp. isolated from a deep-sea seamount.</title>
        <authorList>
            <person name="Zhang D.-C."/>
        </authorList>
    </citation>
    <scope>NUCLEOTIDE SEQUENCE [LARGE SCALE GENOMIC DNA]</scope>
    <source>
        <strain evidence="3 4">KN1116</strain>
    </source>
</reference>
<dbReference type="InterPro" id="IPR007173">
    <property type="entry name" value="ALO_C"/>
</dbReference>
<dbReference type="AlphaFoldDB" id="A0A9E5JMF2"/>
<protein>
    <submittedName>
        <fullName evidence="3">FAD-binding protein</fullName>
    </submittedName>
</protein>
<dbReference type="InterPro" id="IPR016171">
    <property type="entry name" value="Vanillyl_alc_oxidase_C-sub2"/>
</dbReference>
<evidence type="ECO:0000313" key="3">
    <source>
        <dbReference type="EMBL" id="NHF63269.1"/>
    </source>
</evidence>
<dbReference type="InterPro" id="IPR016166">
    <property type="entry name" value="FAD-bd_PCMH"/>
</dbReference>
<name>A0A9E5JMF2_9MICO</name>
<dbReference type="SUPFAM" id="SSF56176">
    <property type="entry name" value="FAD-binding/transporter-associated domain-like"/>
    <property type="match status" value="1"/>
</dbReference>
<dbReference type="Gene3D" id="3.30.70.2520">
    <property type="match status" value="1"/>
</dbReference>
<dbReference type="PIRSF" id="PIRSF000136">
    <property type="entry name" value="LGO_GLO"/>
    <property type="match status" value="1"/>
</dbReference>
<dbReference type="Gene3D" id="3.30.43.10">
    <property type="entry name" value="Uridine Diphospho-n-acetylenolpyruvylglucosamine Reductase, domain 2"/>
    <property type="match status" value="1"/>
</dbReference>
<dbReference type="GO" id="GO:0003885">
    <property type="term" value="F:D-arabinono-1,4-lactone oxidase activity"/>
    <property type="evidence" value="ECO:0007669"/>
    <property type="project" value="InterPro"/>
</dbReference>
<dbReference type="InterPro" id="IPR006094">
    <property type="entry name" value="Oxid_FAD_bind_N"/>
</dbReference>
<dbReference type="NCBIfam" id="TIGR01679">
    <property type="entry name" value="bact_FAD_ox"/>
    <property type="match status" value="1"/>
</dbReference>
<dbReference type="PANTHER" id="PTHR43762:SF1">
    <property type="entry name" value="D-ARABINONO-1,4-LACTONE OXIDASE"/>
    <property type="match status" value="1"/>
</dbReference>
<evidence type="ECO:0000256" key="1">
    <source>
        <dbReference type="ARBA" id="ARBA00023002"/>
    </source>
</evidence>
<dbReference type="Pfam" id="PF04030">
    <property type="entry name" value="ALO"/>
    <property type="match status" value="1"/>
</dbReference>
<keyword evidence="1" id="KW-0560">Oxidoreductase</keyword>
<keyword evidence="4" id="KW-1185">Reference proteome</keyword>
<gene>
    <name evidence="3" type="ORF">FK219_008455</name>
</gene>
<dbReference type="InterPro" id="IPR016169">
    <property type="entry name" value="FAD-bd_PCMH_sub2"/>
</dbReference>
<dbReference type="Pfam" id="PF01565">
    <property type="entry name" value="FAD_binding_4"/>
    <property type="match status" value="1"/>
</dbReference>
<dbReference type="InterPro" id="IPR016167">
    <property type="entry name" value="FAD-bd_PCMH_sub1"/>
</dbReference>
<dbReference type="GO" id="GO:0016020">
    <property type="term" value="C:membrane"/>
    <property type="evidence" value="ECO:0007669"/>
    <property type="project" value="InterPro"/>
</dbReference>
<dbReference type="EMBL" id="VIKT02000012">
    <property type="protein sequence ID" value="NHF63269.1"/>
    <property type="molecule type" value="Genomic_DNA"/>
</dbReference>
<dbReference type="PROSITE" id="PS51387">
    <property type="entry name" value="FAD_PCMH"/>
    <property type="match status" value="1"/>
</dbReference>
<comment type="caution">
    <text evidence="3">The sequence shown here is derived from an EMBL/GenBank/DDBJ whole genome shotgun (WGS) entry which is preliminary data.</text>
</comment>
<reference evidence="3 4" key="1">
    <citation type="submission" date="2019-06" db="EMBL/GenBank/DDBJ databases">
        <authorList>
            <person name="De-Chao Zhang Q."/>
        </authorList>
    </citation>
    <scope>NUCLEOTIDE SEQUENCE [LARGE SCALE GENOMIC DNA]</scope>
    <source>
        <strain evidence="3 4">KN1116</strain>
    </source>
</reference>
<dbReference type="Proteomes" id="UP000818266">
    <property type="component" value="Unassembled WGS sequence"/>
</dbReference>
<dbReference type="Gene3D" id="3.30.465.10">
    <property type="match status" value="1"/>
</dbReference>
<evidence type="ECO:0000259" key="2">
    <source>
        <dbReference type="PROSITE" id="PS51387"/>
    </source>
</evidence>
<dbReference type="GO" id="GO:0071949">
    <property type="term" value="F:FAD binding"/>
    <property type="evidence" value="ECO:0007669"/>
    <property type="project" value="InterPro"/>
</dbReference>